<dbReference type="OrthoDB" id="2455631at2"/>
<dbReference type="RefSeq" id="WP_077364928.1">
    <property type="nucleotide sequence ID" value="NZ_MQMF01000004.1"/>
</dbReference>
<reference evidence="1 2" key="1">
    <citation type="submission" date="2016-11" db="EMBL/GenBank/DDBJ databases">
        <authorList>
            <person name="Jaros S."/>
            <person name="Januszkiewicz K."/>
            <person name="Wedrychowicz H."/>
        </authorList>
    </citation>
    <scope>NUCLEOTIDE SEQUENCE [LARGE SCALE GENOMIC DNA]</scope>
    <source>
        <strain evidence="1 2">Con a/3</strain>
    </source>
</reference>
<dbReference type="AlphaFoldDB" id="A0A1V3G4F9"/>
<dbReference type="Proteomes" id="UP000188597">
    <property type="component" value="Unassembled WGS sequence"/>
</dbReference>
<evidence type="ECO:0008006" key="3">
    <source>
        <dbReference type="Google" id="ProtNLM"/>
    </source>
</evidence>
<dbReference type="EMBL" id="MQMF01000004">
    <property type="protein sequence ID" value="OOE10079.1"/>
    <property type="molecule type" value="Genomic_DNA"/>
</dbReference>
<evidence type="ECO:0000313" key="1">
    <source>
        <dbReference type="EMBL" id="OOE10079.1"/>
    </source>
</evidence>
<proteinExistence type="predicted"/>
<gene>
    <name evidence="1" type="ORF">UN64_16890</name>
</gene>
<organism evidence="1 2">
    <name type="scientific">Fictibacillus arsenicus</name>
    <dbReference type="NCBI Taxonomy" id="255247"/>
    <lineage>
        <taxon>Bacteria</taxon>
        <taxon>Bacillati</taxon>
        <taxon>Bacillota</taxon>
        <taxon>Bacilli</taxon>
        <taxon>Bacillales</taxon>
        <taxon>Fictibacillaceae</taxon>
        <taxon>Fictibacillus</taxon>
    </lineage>
</organism>
<accession>A0A1V3G4F9</accession>
<evidence type="ECO:0000313" key="2">
    <source>
        <dbReference type="Proteomes" id="UP000188597"/>
    </source>
</evidence>
<name>A0A1V3G4F9_9BACL</name>
<sequence>MGRDLPKASKGEVHETIWICFISRCYFFSGCDNLGAIRVEDKNGEFKNPMGFNSFLKDVQDQTQSKLTFIKYGIEGQRSVEKITYDGDSLKVHHTVDKKFVEEYKCNGIEKQNKQDEFIFVLTNCKDSLKNIELVTVPIEKMKY</sequence>
<comment type="caution">
    <text evidence="1">The sequence shown here is derived from an EMBL/GenBank/DDBJ whole genome shotgun (WGS) entry which is preliminary data.</text>
</comment>
<protein>
    <recommendedName>
        <fullName evidence="3">DUF4362 domain-containing protein</fullName>
    </recommendedName>
</protein>